<name>A0A182IPG9_ANOAO</name>
<dbReference type="EnsemblMetazoa" id="AATE002991-RA">
    <property type="protein sequence ID" value="AATE002991-PA.1"/>
    <property type="gene ID" value="AATE002991"/>
</dbReference>
<evidence type="ECO:0000256" key="1">
    <source>
        <dbReference type="SAM" id="MobiDB-lite"/>
    </source>
</evidence>
<dbReference type="VEuPathDB" id="VectorBase:AATE002991"/>
<accession>A0A182IPG9</accession>
<reference evidence="2" key="1">
    <citation type="submission" date="2022-08" db="UniProtKB">
        <authorList>
            <consortium name="EnsemblMetazoa"/>
        </authorList>
    </citation>
    <scope>IDENTIFICATION</scope>
    <source>
        <strain evidence="2">EBRO</strain>
    </source>
</reference>
<feature type="region of interest" description="Disordered" evidence="1">
    <location>
        <begin position="41"/>
        <end position="62"/>
    </location>
</feature>
<organism evidence="2">
    <name type="scientific">Anopheles atroparvus</name>
    <name type="common">European mosquito</name>
    <dbReference type="NCBI Taxonomy" id="41427"/>
    <lineage>
        <taxon>Eukaryota</taxon>
        <taxon>Metazoa</taxon>
        <taxon>Ecdysozoa</taxon>
        <taxon>Arthropoda</taxon>
        <taxon>Hexapoda</taxon>
        <taxon>Insecta</taxon>
        <taxon>Pterygota</taxon>
        <taxon>Neoptera</taxon>
        <taxon>Endopterygota</taxon>
        <taxon>Diptera</taxon>
        <taxon>Nematocera</taxon>
        <taxon>Culicoidea</taxon>
        <taxon>Culicidae</taxon>
        <taxon>Anophelinae</taxon>
        <taxon>Anopheles</taxon>
    </lineage>
</organism>
<sequence>MTTVVRQERALVAVVMEDGFEPLEWHRLDAAMESDGKLLQQTTPEGGKLQRSDGCLERGKHPHTPYGPEIVPPLALQLSAEEGLQFRHGGAVAIDHPLCRFRAAEVERQVQPFHFEAIRGGALLGFAQFLPTTEHFLQTFLCWAHIFGSNSLIGDSQRRYALRHRKRTIGSRIGSASAPERF</sequence>
<proteinExistence type="predicted"/>
<evidence type="ECO:0000313" key="2">
    <source>
        <dbReference type="EnsemblMetazoa" id="AATE002991-PA.1"/>
    </source>
</evidence>
<dbReference type="AlphaFoldDB" id="A0A182IPG9"/>
<protein>
    <submittedName>
        <fullName evidence="2">Uncharacterized protein</fullName>
    </submittedName>
</protein>
<feature type="compositionally biased region" description="Basic and acidic residues" evidence="1">
    <location>
        <begin position="48"/>
        <end position="59"/>
    </location>
</feature>